<gene>
    <name evidence="2" type="ORF">CQW29_26130</name>
</gene>
<protein>
    <recommendedName>
        <fullName evidence="4">DUF1481 domain-containing protein</fullName>
    </recommendedName>
</protein>
<reference evidence="2 3" key="1">
    <citation type="submission" date="2017-10" db="EMBL/GenBank/DDBJ databases">
        <title>Draft genome of two endophytic bacteria isolated from 'guarana' Paullinia cupana (Mart.) Ducke.</title>
        <authorList>
            <person name="Siqueira K.A."/>
            <person name="Liotti R.G."/>
            <person name="Mendes T.A."/>
            <person name="Soares M.A."/>
        </authorList>
    </citation>
    <scope>NUCLEOTIDE SEQUENCE [LARGE SCALE GENOMIC DNA]</scope>
    <source>
        <strain evidence="2 3">342</strain>
    </source>
</reference>
<proteinExistence type="predicted"/>
<keyword evidence="1" id="KW-0732">Signal</keyword>
<evidence type="ECO:0000313" key="2">
    <source>
        <dbReference type="EMBL" id="PRD12495.1"/>
    </source>
</evidence>
<dbReference type="InterPro" id="IPR010858">
    <property type="entry name" value="DUF1481"/>
</dbReference>
<dbReference type="PROSITE" id="PS51257">
    <property type="entry name" value="PROKAR_LIPOPROTEIN"/>
    <property type="match status" value="1"/>
</dbReference>
<keyword evidence="3" id="KW-1185">Reference proteome</keyword>
<dbReference type="RefSeq" id="WP_105595681.1">
    <property type="nucleotide sequence ID" value="NZ_PDET01000031.1"/>
</dbReference>
<evidence type="ECO:0000256" key="1">
    <source>
        <dbReference type="SAM" id="SignalP"/>
    </source>
</evidence>
<dbReference type="Proteomes" id="UP000239181">
    <property type="component" value="Unassembled WGS sequence"/>
</dbReference>
<feature type="chain" id="PRO_5015411176" description="DUF1481 domain-containing protein" evidence="1">
    <location>
        <begin position="27"/>
        <end position="223"/>
    </location>
</feature>
<dbReference type="AlphaFoldDB" id="A0A2S9I3Z2"/>
<sequence length="223" mass="24926">MMKLTLPNRISILTILLLLAGCSSHSDLPDFTASGYLADRGAVRIWRKDSQEEISHMMTAYTPFSGGATETTDYQWLDGKPVAIERHVSGKQPDDVTLRFDHDGALSFMQRQLAGHREPLSADEVALYQFDAQRMLKISNDLRNGRVMLIQGRWLPGGEVASCQGNQLRPEFDEMELEQIARQRASASAEPVNVAWLQAPEGVQLLLVSHEDLCQSEPKEADF</sequence>
<dbReference type="Pfam" id="PF07356">
    <property type="entry name" value="DUF1481"/>
    <property type="match status" value="1"/>
</dbReference>
<feature type="signal peptide" evidence="1">
    <location>
        <begin position="1"/>
        <end position="26"/>
    </location>
</feature>
<organism evidence="2 3">
    <name type="scientific">Pantoea coffeiphila</name>
    <dbReference type="NCBI Taxonomy" id="1465635"/>
    <lineage>
        <taxon>Bacteria</taxon>
        <taxon>Pseudomonadati</taxon>
        <taxon>Pseudomonadota</taxon>
        <taxon>Gammaproteobacteria</taxon>
        <taxon>Enterobacterales</taxon>
        <taxon>Erwiniaceae</taxon>
        <taxon>Pantoea</taxon>
    </lineage>
</organism>
<accession>A0A2S9I3Z2</accession>
<dbReference type="EMBL" id="PDET01000031">
    <property type="protein sequence ID" value="PRD12495.1"/>
    <property type="molecule type" value="Genomic_DNA"/>
</dbReference>
<dbReference type="OrthoDB" id="6457475at2"/>
<comment type="caution">
    <text evidence="2">The sequence shown here is derived from an EMBL/GenBank/DDBJ whole genome shotgun (WGS) entry which is preliminary data.</text>
</comment>
<evidence type="ECO:0000313" key="3">
    <source>
        <dbReference type="Proteomes" id="UP000239181"/>
    </source>
</evidence>
<name>A0A2S9I3Z2_9GAMM</name>
<evidence type="ECO:0008006" key="4">
    <source>
        <dbReference type="Google" id="ProtNLM"/>
    </source>
</evidence>